<keyword evidence="4" id="KW-1185">Reference proteome</keyword>
<dbReference type="InterPro" id="IPR016186">
    <property type="entry name" value="C-type_lectin-like/link_sf"/>
</dbReference>
<gene>
    <name evidence="3" type="ORF">SNE40_021647</name>
</gene>
<dbReference type="AlphaFoldDB" id="A0AAN8G0C9"/>
<dbReference type="Proteomes" id="UP001347796">
    <property type="component" value="Unassembled WGS sequence"/>
</dbReference>
<dbReference type="InterPro" id="IPR016187">
    <property type="entry name" value="CTDL_fold"/>
</dbReference>
<protein>
    <recommendedName>
        <fullName evidence="2">C-type lectin domain-containing protein</fullName>
    </recommendedName>
</protein>
<dbReference type="SUPFAM" id="SSF56436">
    <property type="entry name" value="C-type lectin-like"/>
    <property type="match status" value="1"/>
</dbReference>
<feature type="domain" description="C-type lectin" evidence="2">
    <location>
        <begin position="14"/>
        <end position="74"/>
    </location>
</feature>
<organism evidence="3 4">
    <name type="scientific">Patella caerulea</name>
    <name type="common">Rayed Mediterranean limpet</name>
    <dbReference type="NCBI Taxonomy" id="87958"/>
    <lineage>
        <taxon>Eukaryota</taxon>
        <taxon>Metazoa</taxon>
        <taxon>Spiralia</taxon>
        <taxon>Lophotrochozoa</taxon>
        <taxon>Mollusca</taxon>
        <taxon>Gastropoda</taxon>
        <taxon>Patellogastropoda</taxon>
        <taxon>Patelloidea</taxon>
        <taxon>Patellidae</taxon>
        <taxon>Patella</taxon>
    </lineage>
</organism>
<evidence type="ECO:0000256" key="1">
    <source>
        <dbReference type="SAM" id="SignalP"/>
    </source>
</evidence>
<keyword evidence="1" id="KW-0732">Signal</keyword>
<feature type="signal peptide" evidence="1">
    <location>
        <begin position="1"/>
        <end position="17"/>
    </location>
</feature>
<dbReference type="PROSITE" id="PS50041">
    <property type="entry name" value="C_TYPE_LECTIN_2"/>
    <property type="match status" value="1"/>
</dbReference>
<dbReference type="EMBL" id="JAZGQO010000018">
    <property type="protein sequence ID" value="KAK6167677.1"/>
    <property type="molecule type" value="Genomic_DNA"/>
</dbReference>
<reference evidence="3 4" key="1">
    <citation type="submission" date="2024-01" db="EMBL/GenBank/DDBJ databases">
        <title>The genome of the rayed Mediterranean limpet Patella caerulea (Linnaeus, 1758).</title>
        <authorList>
            <person name="Anh-Thu Weber A."/>
            <person name="Halstead-Nussloch G."/>
        </authorList>
    </citation>
    <scope>NUCLEOTIDE SEQUENCE [LARGE SCALE GENOMIC DNA]</scope>
    <source>
        <strain evidence="3">AATW-2023a</strain>
        <tissue evidence="3">Whole specimen</tissue>
    </source>
</reference>
<proteinExistence type="predicted"/>
<evidence type="ECO:0000313" key="4">
    <source>
        <dbReference type="Proteomes" id="UP001347796"/>
    </source>
</evidence>
<evidence type="ECO:0000313" key="3">
    <source>
        <dbReference type="EMBL" id="KAK6167677.1"/>
    </source>
</evidence>
<feature type="chain" id="PRO_5042971983" description="C-type lectin domain-containing protein" evidence="1">
    <location>
        <begin position="18"/>
        <end position="88"/>
    </location>
</feature>
<accession>A0AAN8G0C9</accession>
<name>A0AAN8G0C9_PATCE</name>
<dbReference type="Gene3D" id="3.10.100.10">
    <property type="entry name" value="Mannose-Binding Protein A, subunit A"/>
    <property type="match status" value="1"/>
</dbReference>
<comment type="caution">
    <text evidence="3">The sequence shown here is derived from an EMBL/GenBank/DDBJ whole genome shotgun (WGS) entry which is preliminary data.</text>
</comment>
<sequence>MVYFTIALWDMIAFIGGTRLGSKWTWLDGSDFNTNVWYPGEPSSLDEECTAILYGFGNLALDITCDYTERFICEIPICTYPYHHCRSV</sequence>
<evidence type="ECO:0000259" key="2">
    <source>
        <dbReference type="PROSITE" id="PS50041"/>
    </source>
</evidence>
<dbReference type="InterPro" id="IPR001304">
    <property type="entry name" value="C-type_lectin-like"/>
</dbReference>